<protein>
    <submittedName>
        <fullName evidence="2">Peptidoglycan DD-metalloendopeptidase family protein</fullName>
    </submittedName>
</protein>
<name>A0ABS6W4F7_9FLAO</name>
<evidence type="ECO:0000259" key="1">
    <source>
        <dbReference type="Pfam" id="PF01551"/>
    </source>
</evidence>
<dbReference type="RefSeq" id="WP_219040880.1">
    <property type="nucleotide sequence ID" value="NZ_JAHWDF010000014.1"/>
</dbReference>
<accession>A0ABS6W4F7</accession>
<sequence>MLFTEFLNTLTSQFTPIIGGFAKKDYLPLDLSVTNKSLSKVDVTSSASMEKYIQLQLDKHQKKVAFGGYLEKRNLYRRSEHFGKEHIQDRDVHIGLDLWAKAYTSIFSPLVGEVHSFQNNTNFGDYGPTIILKHNFNKVEFYTLYGHLTLDSIAYLKVGTSIAKGQKIAELGKADVNGDYAPHLHFQVIKNLANTIGDYPGVCSIENLYFYQQNCPNPNLLLKLT</sequence>
<dbReference type="InterPro" id="IPR016047">
    <property type="entry name" value="M23ase_b-sheet_dom"/>
</dbReference>
<dbReference type="PANTHER" id="PTHR21666:SF290">
    <property type="entry name" value="PEPTIDASE M23 DOMAIN PROTEIN"/>
    <property type="match status" value="1"/>
</dbReference>
<proteinExistence type="predicted"/>
<organism evidence="2 3">
    <name type="scientific">Mesonia aestuariivivens</name>
    <dbReference type="NCBI Taxonomy" id="2796128"/>
    <lineage>
        <taxon>Bacteria</taxon>
        <taxon>Pseudomonadati</taxon>
        <taxon>Bacteroidota</taxon>
        <taxon>Flavobacteriia</taxon>
        <taxon>Flavobacteriales</taxon>
        <taxon>Flavobacteriaceae</taxon>
        <taxon>Mesonia</taxon>
    </lineage>
</organism>
<evidence type="ECO:0000313" key="2">
    <source>
        <dbReference type="EMBL" id="MBW2962599.1"/>
    </source>
</evidence>
<reference evidence="2 3" key="1">
    <citation type="submission" date="2021-07" db="EMBL/GenBank/DDBJ databases">
        <title>Mesonia aestuariivivens sp. nov., isolated from a tidal flat.</title>
        <authorList>
            <person name="Kim Y.-O."/>
            <person name="Yoon J.-H."/>
        </authorList>
    </citation>
    <scope>NUCLEOTIDE SEQUENCE [LARGE SCALE GENOMIC DNA]</scope>
    <source>
        <strain evidence="2 3">JHPTF-M18</strain>
    </source>
</reference>
<dbReference type="InterPro" id="IPR050570">
    <property type="entry name" value="Cell_wall_metabolism_enzyme"/>
</dbReference>
<keyword evidence="3" id="KW-1185">Reference proteome</keyword>
<feature type="domain" description="M23ase beta-sheet core" evidence="1">
    <location>
        <begin position="92"/>
        <end position="191"/>
    </location>
</feature>
<dbReference type="Pfam" id="PF01551">
    <property type="entry name" value="Peptidase_M23"/>
    <property type="match status" value="1"/>
</dbReference>
<evidence type="ECO:0000313" key="3">
    <source>
        <dbReference type="Proteomes" id="UP000719267"/>
    </source>
</evidence>
<dbReference type="EMBL" id="JAHWDF010000014">
    <property type="protein sequence ID" value="MBW2962599.1"/>
    <property type="molecule type" value="Genomic_DNA"/>
</dbReference>
<dbReference type="PANTHER" id="PTHR21666">
    <property type="entry name" value="PEPTIDASE-RELATED"/>
    <property type="match status" value="1"/>
</dbReference>
<comment type="caution">
    <text evidence="2">The sequence shown here is derived from an EMBL/GenBank/DDBJ whole genome shotgun (WGS) entry which is preliminary data.</text>
</comment>
<gene>
    <name evidence="2" type="ORF">KW502_12425</name>
</gene>
<dbReference type="Proteomes" id="UP000719267">
    <property type="component" value="Unassembled WGS sequence"/>
</dbReference>
<dbReference type="CDD" id="cd12797">
    <property type="entry name" value="M23_peptidase"/>
    <property type="match status" value="1"/>
</dbReference>